<evidence type="ECO:0000313" key="6">
    <source>
        <dbReference type="Proteomes" id="UP000181981"/>
    </source>
</evidence>
<dbReference type="Pfam" id="PF20434">
    <property type="entry name" value="BD-FAE"/>
    <property type="match status" value="1"/>
</dbReference>
<dbReference type="Proteomes" id="UP000023772">
    <property type="component" value="Chromosome"/>
</dbReference>
<dbReference type="STRING" id="1168034.FH5T_10905"/>
<dbReference type="KEGG" id="dori:FH5T_10905"/>
<dbReference type="Gene3D" id="3.40.50.1820">
    <property type="entry name" value="alpha/beta hydrolase"/>
    <property type="match status" value="1"/>
</dbReference>
<evidence type="ECO:0000313" key="4">
    <source>
        <dbReference type="EMBL" id="SET41400.1"/>
    </source>
</evidence>
<name>X5DXJ2_9BACT</name>
<dbReference type="Proteomes" id="UP000181981">
    <property type="component" value="Unassembled WGS sequence"/>
</dbReference>
<accession>X5DXJ2</accession>
<reference evidence="3 5" key="1">
    <citation type="submission" date="2014-03" db="EMBL/GenBank/DDBJ databases">
        <title>Complete genome sequence of a deeply braunched marine Bacteroidia bacterium Draconibacterium orientale type strain FH5T.</title>
        <authorList>
            <person name="Li X."/>
            <person name="Wang X."/>
            <person name="Xie Z."/>
            <person name="Du Z."/>
            <person name="Chen G."/>
        </authorList>
    </citation>
    <scope>NUCLEOTIDE SEQUENCE [LARGE SCALE GENOMIC DNA]</scope>
    <source>
        <strain evidence="3 5">FH5</strain>
    </source>
</reference>
<dbReference type="HOGENOM" id="CLU_077668_0_0_10"/>
<dbReference type="eggNOG" id="COG0657">
    <property type="taxonomic scope" value="Bacteria"/>
</dbReference>
<dbReference type="EMBL" id="FOHT01000012">
    <property type="protein sequence ID" value="SET41400.1"/>
    <property type="molecule type" value="Genomic_DNA"/>
</dbReference>
<sequence>MIENIDLPKAINAAGVPATFANEHYGTHERNTFDIWLADSDQPTPLVIYIHGGGFIGGDKSRYYDSEDWVRLLNAGISIASINYRFMSEAPYGILASLNDSKRCLQYIRANAEKYNIDKKRIACSGGSAGAGTSLWLAFSDDMADKENNDPVLRESTKISCAAAFSTQSTYDILRWPELIGIPPYQNPEDLLTIARVFGLKSAEGVDLFAQNEIRSELDFLAKMTKDAVPFFVFNHYEGGMPTNEDELHHHPLHAKALKDRADEVGAGAIVFAPAIGISDPSGNDVVEFFIENLKS</sequence>
<dbReference type="PANTHER" id="PTHR48081">
    <property type="entry name" value="AB HYDROLASE SUPERFAMILY PROTEIN C4A8.06C"/>
    <property type="match status" value="1"/>
</dbReference>
<dbReference type="InterPro" id="IPR050300">
    <property type="entry name" value="GDXG_lipolytic_enzyme"/>
</dbReference>
<evidence type="ECO:0000313" key="5">
    <source>
        <dbReference type="Proteomes" id="UP000023772"/>
    </source>
</evidence>
<evidence type="ECO:0000313" key="3">
    <source>
        <dbReference type="EMBL" id="AHW59940.1"/>
    </source>
</evidence>
<keyword evidence="5" id="KW-1185">Reference proteome</keyword>
<protein>
    <submittedName>
        <fullName evidence="4">Alpha/beta hydrolase fold</fullName>
    </submittedName>
    <submittedName>
        <fullName evidence="3">Esterase</fullName>
    </submittedName>
</protein>
<dbReference type="GO" id="GO:0016787">
    <property type="term" value="F:hydrolase activity"/>
    <property type="evidence" value="ECO:0007669"/>
    <property type="project" value="UniProtKB-KW"/>
</dbReference>
<dbReference type="InterPro" id="IPR029058">
    <property type="entry name" value="AB_hydrolase_fold"/>
</dbReference>
<dbReference type="SUPFAM" id="SSF53474">
    <property type="entry name" value="alpha/beta-Hydrolases"/>
    <property type="match status" value="1"/>
</dbReference>
<evidence type="ECO:0000259" key="2">
    <source>
        <dbReference type="Pfam" id="PF20434"/>
    </source>
</evidence>
<reference evidence="4 6" key="2">
    <citation type="submission" date="2016-10" db="EMBL/GenBank/DDBJ databases">
        <authorList>
            <person name="de Groot N.N."/>
        </authorList>
    </citation>
    <scope>NUCLEOTIDE SEQUENCE [LARGE SCALE GENOMIC DNA]</scope>
    <source>
        <strain evidence="4 6">DSM 25947</strain>
    </source>
</reference>
<dbReference type="EMBL" id="CP007451">
    <property type="protein sequence ID" value="AHW59940.1"/>
    <property type="molecule type" value="Genomic_DNA"/>
</dbReference>
<proteinExistence type="predicted"/>
<dbReference type="OrthoDB" id="9777975at2"/>
<feature type="domain" description="BD-FAE-like" evidence="2">
    <location>
        <begin position="34"/>
        <end position="178"/>
    </location>
</feature>
<evidence type="ECO:0000256" key="1">
    <source>
        <dbReference type="ARBA" id="ARBA00022801"/>
    </source>
</evidence>
<keyword evidence="1 4" id="KW-0378">Hydrolase</keyword>
<dbReference type="RefSeq" id="WP_051567809.1">
    <property type="nucleotide sequence ID" value="NZ_FOHT01000012.1"/>
</dbReference>
<dbReference type="InterPro" id="IPR049492">
    <property type="entry name" value="BD-FAE-like_dom"/>
</dbReference>
<gene>
    <name evidence="3" type="ORF">FH5T_10905</name>
    <name evidence="4" type="ORF">SAMN05444285_11282</name>
</gene>
<dbReference type="AlphaFoldDB" id="X5DXJ2"/>
<organism evidence="4 6">
    <name type="scientific">Draconibacterium orientale</name>
    <dbReference type="NCBI Taxonomy" id="1168034"/>
    <lineage>
        <taxon>Bacteria</taxon>
        <taxon>Pseudomonadati</taxon>
        <taxon>Bacteroidota</taxon>
        <taxon>Bacteroidia</taxon>
        <taxon>Marinilabiliales</taxon>
        <taxon>Prolixibacteraceae</taxon>
        <taxon>Draconibacterium</taxon>
    </lineage>
</organism>